<name>A0A1L0BJL4_9ASCO</name>
<comment type="function">
    <text evidence="7">Involved in nucleolar processing of pre-18S ribosomal RNA.</text>
</comment>
<dbReference type="Pfam" id="PF04006">
    <property type="entry name" value="Mpp10"/>
    <property type="match status" value="1"/>
</dbReference>
<dbReference type="PANTHER" id="PTHR17039">
    <property type="entry name" value="U3 SMALL NUCLEOLAR RIBONUCLEOPROTEIN PROTEIN MPP10"/>
    <property type="match status" value="1"/>
</dbReference>
<organism evidence="9 10">
    <name type="scientific">Sungouiella intermedia</name>
    <dbReference type="NCBI Taxonomy" id="45354"/>
    <lineage>
        <taxon>Eukaryota</taxon>
        <taxon>Fungi</taxon>
        <taxon>Dikarya</taxon>
        <taxon>Ascomycota</taxon>
        <taxon>Saccharomycotina</taxon>
        <taxon>Pichiomycetes</taxon>
        <taxon>Metschnikowiaceae</taxon>
        <taxon>Sungouiella</taxon>
    </lineage>
</organism>
<dbReference type="GO" id="GO:0006364">
    <property type="term" value="P:rRNA processing"/>
    <property type="evidence" value="ECO:0007669"/>
    <property type="project" value="UniProtKB-KW"/>
</dbReference>
<dbReference type="GO" id="GO:0032040">
    <property type="term" value="C:small-subunit processome"/>
    <property type="evidence" value="ECO:0007669"/>
    <property type="project" value="TreeGrafter"/>
</dbReference>
<feature type="region of interest" description="Disordered" evidence="8">
    <location>
        <begin position="289"/>
        <end position="318"/>
    </location>
</feature>
<proteinExistence type="inferred from homology"/>
<dbReference type="GO" id="GO:0034457">
    <property type="term" value="C:Mpp10 complex"/>
    <property type="evidence" value="ECO:0007669"/>
    <property type="project" value="UniProtKB-UniRule"/>
</dbReference>
<evidence type="ECO:0000256" key="5">
    <source>
        <dbReference type="ARBA" id="ARBA00023274"/>
    </source>
</evidence>
<reference evidence="9 10" key="1">
    <citation type="submission" date="2016-10" db="EMBL/GenBank/DDBJ databases">
        <authorList>
            <person name="de Groot N.N."/>
        </authorList>
    </citation>
    <scope>NUCLEOTIDE SEQUENCE [LARGE SCALE GENOMIC DNA]</scope>
    <source>
        <strain evidence="9 10">PYCC 4715</strain>
    </source>
</reference>
<dbReference type="EMBL" id="LT635765">
    <property type="protein sequence ID" value="SGZ51679.1"/>
    <property type="molecule type" value="Genomic_DNA"/>
</dbReference>
<feature type="compositionally biased region" description="Acidic residues" evidence="8">
    <location>
        <begin position="157"/>
        <end position="170"/>
    </location>
</feature>
<evidence type="ECO:0000256" key="8">
    <source>
        <dbReference type="SAM" id="MobiDB-lite"/>
    </source>
</evidence>
<dbReference type="GO" id="GO:0005732">
    <property type="term" value="C:sno(s)RNA-containing ribonucleoprotein complex"/>
    <property type="evidence" value="ECO:0007669"/>
    <property type="project" value="UniProtKB-UniRule"/>
</dbReference>
<feature type="compositionally biased region" description="Polar residues" evidence="8">
    <location>
        <begin position="307"/>
        <end position="318"/>
    </location>
</feature>
<keyword evidence="4 7" id="KW-0539">Nucleus</keyword>
<gene>
    <name evidence="9" type="ORF">SAMEA4029009_CIC11G00000000847</name>
</gene>
<feature type="region of interest" description="Disordered" evidence="8">
    <location>
        <begin position="83"/>
        <end position="193"/>
    </location>
</feature>
<feature type="region of interest" description="Disordered" evidence="8">
    <location>
        <begin position="557"/>
        <end position="592"/>
    </location>
</feature>
<evidence type="ECO:0000256" key="6">
    <source>
        <dbReference type="ARBA" id="ARBA00029455"/>
    </source>
</evidence>
<dbReference type="InterPro" id="IPR012173">
    <property type="entry name" value="Mpp10"/>
</dbReference>
<keyword evidence="2 7" id="KW-0690">Ribosome biogenesis</keyword>
<feature type="compositionally biased region" description="Acidic residues" evidence="8">
    <location>
        <begin position="89"/>
        <end position="107"/>
    </location>
</feature>
<dbReference type="PIRSF" id="PIRSF017300">
    <property type="entry name" value="snoRNP_Mpp10"/>
    <property type="match status" value="1"/>
</dbReference>
<evidence type="ECO:0000256" key="1">
    <source>
        <dbReference type="ARBA" id="ARBA00004604"/>
    </source>
</evidence>
<protein>
    <recommendedName>
        <fullName evidence="7">U3 small nucleolar ribonucleoprotein protein MPP10</fullName>
    </recommendedName>
</protein>
<evidence type="ECO:0000256" key="2">
    <source>
        <dbReference type="ARBA" id="ARBA00022517"/>
    </source>
</evidence>
<dbReference type="PANTHER" id="PTHR17039:SF0">
    <property type="entry name" value="U3 SMALL NUCLEOLAR RIBONUCLEOPROTEIN PROTEIN MPP10"/>
    <property type="match status" value="1"/>
</dbReference>
<feature type="compositionally biased region" description="Acidic residues" evidence="8">
    <location>
        <begin position="290"/>
        <end position="301"/>
    </location>
</feature>
<keyword evidence="3 7" id="KW-0698">rRNA processing</keyword>
<feature type="compositionally biased region" description="Basic and acidic residues" evidence="8">
    <location>
        <begin position="108"/>
        <end position="119"/>
    </location>
</feature>
<dbReference type="Proteomes" id="UP000182259">
    <property type="component" value="Chromosome II"/>
</dbReference>
<feature type="compositionally biased region" description="Acidic residues" evidence="8">
    <location>
        <begin position="120"/>
        <end position="148"/>
    </location>
</feature>
<feature type="region of interest" description="Disordered" evidence="8">
    <location>
        <begin position="241"/>
        <end position="276"/>
    </location>
</feature>
<comment type="subcellular location">
    <subcellularLocation>
        <location evidence="1 7">Nucleus</location>
        <location evidence="1 7">Nucleolus</location>
    </subcellularLocation>
</comment>
<evidence type="ECO:0000256" key="3">
    <source>
        <dbReference type="ARBA" id="ARBA00022552"/>
    </source>
</evidence>
<evidence type="ECO:0000313" key="9">
    <source>
        <dbReference type="EMBL" id="SGZ51679.1"/>
    </source>
</evidence>
<sequence>MEFLTALEANPVDIFKLSKDEDAVEKFNNVTKVLLDKIASDHSVLDEIYVEGLDASQVFGQAQMVLLGVGESLLFEKIPQLREKYGSGEQEDQEDDADEDEDEDDDEQQQHVNEEKSSSEEEFYLMDEYEDNQNDIEQPEIEDEESEEEKVSGEENVSGEEDEDASDAESEQTKVPSDNEEEIEPKKDVFGLNDGFFDIDEFNKQIIALEDENLGDDDEEIDFFADLSEDDTEGEEMEYYDEFFDKPGATKDSKQKTKEDTNQESEDHFDGELEDKEYDQAVDSAMLDLFAEEEEEEEEGTKDDSKMSTFEKQQKQLQSEIANLEAELVAEKKWTMKGEVRSKDRPMDSLLDDEEAPTLEFDRTSKPVPVITEEVTESIEDLIKRRVRNDEFDDLPKRLITDVSKFVQRQKTEVSDQKSSKSLAEIYEDEYHGVDPDQKISDEVQQAHDEISDLFTSLNYKLDLLCLAHYVPKPHEFKTIDIKVTDAAASISMEDAQPLHISDEAKLAPQEVYKIGDDKVKADGARGVSQVLLKSGLAYSKDELSRDDKQRLRRAKKRAKSKHFNELKESREQKEKQTPQGGERKRQKVGEVIDTLSKAKNVTVIDKKGQLRDALGKLKKAEGAQTGSLFRL</sequence>
<evidence type="ECO:0000313" key="10">
    <source>
        <dbReference type="Proteomes" id="UP000182259"/>
    </source>
</evidence>
<keyword evidence="5 7" id="KW-0687">Ribonucleoprotein</keyword>
<accession>A0A1L0BJL4</accession>
<feature type="compositionally biased region" description="Basic and acidic residues" evidence="8">
    <location>
        <begin position="243"/>
        <end position="271"/>
    </location>
</feature>
<dbReference type="AlphaFoldDB" id="A0A1L0BJL4"/>
<evidence type="ECO:0000256" key="7">
    <source>
        <dbReference type="PIRNR" id="PIRNR017300"/>
    </source>
</evidence>
<comment type="similarity">
    <text evidence="6 7">Belongs to the MPP10 family.</text>
</comment>
<feature type="region of interest" description="Disordered" evidence="8">
    <location>
        <begin position="340"/>
        <end position="365"/>
    </location>
</feature>
<evidence type="ECO:0000256" key="4">
    <source>
        <dbReference type="ARBA" id="ARBA00023242"/>
    </source>
</evidence>
<feature type="compositionally biased region" description="Basic and acidic residues" evidence="8">
    <location>
        <begin position="563"/>
        <end position="591"/>
    </location>
</feature>